<organism evidence="2 3">
    <name type="scientific">Burkholderia cenocepacia</name>
    <dbReference type="NCBI Taxonomy" id="95486"/>
    <lineage>
        <taxon>Bacteria</taxon>
        <taxon>Pseudomonadati</taxon>
        <taxon>Pseudomonadota</taxon>
        <taxon>Betaproteobacteria</taxon>
        <taxon>Burkholderiales</taxon>
        <taxon>Burkholderiaceae</taxon>
        <taxon>Burkholderia</taxon>
        <taxon>Burkholderia cepacia complex</taxon>
    </lineage>
</organism>
<evidence type="ECO:0000313" key="2">
    <source>
        <dbReference type="EMBL" id="RSC02621.1"/>
    </source>
</evidence>
<proteinExistence type="predicted"/>
<name>A0A3R9C528_9BURK</name>
<dbReference type="AlphaFoldDB" id="A0A3R9C528"/>
<gene>
    <name evidence="2" type="ORF">EGT41_24725</name>
</gene>
<sequence>MTNDLIAAQAADALQAALSSQDGLRAYVLIDGALLDTLPDEDKAAWPAFVAASLLGDDTDDDARVVGPLLFEWQPAADSAEAEAADAIEPPGIPWPAASVLVSPLSLERLAAHLAPMVDVQLEQMESVMLMRFFDPRVLPFWLDMLPAAHRAYLAQGVRHWIHRDTALQLRTADIAAPANVRQAAEFPLQLAQAQEDDLLAACYPYTMLERLRVEKPALLASLPAAQHYGFVRDQLARCQAHGAESAASLLIYCELALRYGARFDEDPAMAAVFDAVAQGEAFPDALARVPAEDWRRMQEAAG</sequence>
<evidence type="ECO:0000259" key="1">
    <source>
        <dbReference type="Pfam" id="PF13503"/>
    </source>
</evidence>
<evidence type="ECO:0000313" key="3">
    <source>
        <dbReference type="Proteomes" id="UP000272140"/>
    </source>
</evidence>
<comment type="caution">
    <text evidence="2">The sequence shown here is derived from an EMBL/GenBank/DDBJ whole genome shotgun (WGS) entry which is preliminary data.</text>
</comment>
<dbReference type="Proteomes" id="UP000272140">
    <property type="component" value="Unassembled WGS sequence"/>
</dbReference>
<protein>
    <submittedName>
        <fullName evidence="2">DUF4123 domain-containing protein</fullName>
    </submittedName>
</protein>
<dbReference type="Pfam" id="PF13503">
    <property type="entry name" value="DUF4123"/>
    <property type="match status" value="1"/>
</dbReference>
<accession>A0A3R9C528</accession>
<dbReference type="RefSeq" id="WP_125381414.1">
    <property type="nucleotide sequence ID" value="NZ_CP091013.1"/>
</dbReference>
<dbReference type="EMBL" id="RKIO01000004">
    <property type="protein sequence ID" value="RSC02621.1"/>
    <property type="molecule type" value="Genomic_DNA"/>
</dbReference>
<reference evidence="3" key="1">
    <citation type="submission" date="2018-11" db="EMBL/GenBank/DDBJ databases">
        <title>FDA dAtabase for Regulatory Grade micrObial Sequences (FDA-ARGOS): Supporting development and validation of Infectious Disease Dx tests.</title>
        <authorList>
            <person name="Goldberg B."/>
            <person name="Campos J."/>
            <person name="Tallon L."/>
            <person name="Sadzewicz L."/>
            <person name="Zhao X."/>
            <person name="Vavikolanu K."/>
            <person name="Mehta A."/>
            <person name="Aluvathingal J."/>
            <person name="Nadendla S."/>
            <person name="Geyer C."/>
            <person name="Nandy P."/>
            <person name="Yan Y."/>
            <person name="Sichtig H."/>
        </authorList>
    </citation>
    <scope>NUCLEOTIDE SEQUENCE [LARGE SCALE GENOMIC DNA]</scope>
    <source>
        <strain evidence="3">FDAARGOS_544</strain>
    </source>
</reference>
<dbReference type="InterPro" id="IPR025391">
    <property type="entry name" value="DUF4123"/>
</dbReference>
<feature type="domain" description="DUF4123" evidence="1">
    <location>
        <begin position="27"/>
        <end position="152"/>
    </location>
</feature>